<dbReference type="EMBL" id="JH159157">
    <property type="protein sequence ID" value="EGZ12568.1"/>
    <property type="molecule type" value="Genomic_DNA"/>
</dbReference>
<protein>
    <submittedName>
        <fullName evidence="2">Uncharacterized protein</fullName>
    </submittedName>
</protein>
<evidence type="ECO:0000313" key="2">
    <source>
        <dbReference type="EMBL" id="EGZ12568.1"/>
    </source>
</evidence>
<evidence type="ECO:0000256" key="1">
    <source>
        <dbReference type="SAM" id="MobiDB-lite"/>
    </source>
</evidence>
<dbReference type="Proteomes" id="UP000002640">
    <property type="component" value="Unassembled WGS sequence"/>
</dbReference>
<gene>
    <name evidence="2" type="ORF">PHYSODRAFT_248904</name>
</gene>
<sequence length="113" mass="11486">MGNQRESGIETGPEDESGTPSVAEVDSGNVACIEAKSGIETGAGGKSRSPPVTEVESGIGTGAGVESGIETGAGVESGIETGTRTYYEVELGTAMEIQAKTHNKPADKSRWEA</sequence>
<reference evidence="2 3" key="1">
    <citation type="journal article" date="2006" name="Science">
        <title>Phytophthora genome sequences uncover evolutionary origins and mechanisms of pathogenesis.</title>
        <authorList>
            <person name="Tyler B.M."/>
            <person name="Tripathy S."/>
            <person name="Zhang X."/>
            <person name="Dehal P."/>
            <person name="Jiang R.H."/>
            <person name="Aerts A."/>
            <person name="Arredondo F.D."/>
            <person name="Baxter L."/>
            <person name="Bensasson D."/>
            <person name="Beynon J.L."/>
            <person name="Chapman J."/>
            <person name="Damasceno C.M."/>
            <person name="Dorrance A.E."/>
            <person name="Dou D."/>
            <person name="Dickerman A.W."/>
            <person name="Dubchak I.L."/>
            <person name="Garbelotto M."/>
            <person name="Gijzen M."/>
            <person name="Gordon S.G."/>
            <person name="Govers F."/>
            <person name="Grunwald N.J."/>
            <person name="Huang W."/>
            <person name="Ivors K.L."/>
            <person name="Jones R.W."/>
            <person name="Kamoun S."/>
            <person name="Krampis K."/>
            <person name="Lamour K.H."/>
            <person name="Lee M.K."/>
            <person name="McDonald W.H."/>
            <person name="Medina M."/>
            <person name="Meijer H.J."/>
            <person name="Nordberg E.K."/>
            <person name="Maclean D.J."/>
            <person name="Ospina-Giraldo M.D."/>
            <person name="Morris P.F."/>
            <person name="Phuntumart V."/>
            <person name="Putnam N.H."/>
            <person name="Rash S."/>
            <person name="Rose J.K."/>
            <person name="Sakihama Y."/>
            <person name="Salamov A.A."/>
            <person name="Savidor A."/>
            <person name="Scheuring C.F."/>
            <person name="Smith B.M."/>
            <person name="Sobral B.W."/>
            <person name="Terry A."/>
            <person name="Torto-Alalibo T.A."/>
            <person name="Win J."/>
            <person name="Xu Z."/>
            <person name="Zhang H."/>
            <person name="Grigoriev I.V."/>
            <person name="Rokhsar D.S."/>
            <person name="Boore J.L."/>
        </authorList>
    </citation>
    <scope>NUCLEOTIDE SEQUENCE [LARGE SCALE GENOMIC DNA]</scope>
    <source>
        <strain evidence="2 3">P6497</strain>
    </source>
</reference>
<proteinExistence type="predicted"/>
<dbReference type="KEGG" id="psoj:PHYSODRAFT_248904"/>
<dbReference type="AlphaFoldDB" id="G4ZXF2"/>
<dbReference type="GeneID" id="20637875"/>
<feature type="region of interest" description="Disordered" evidence="1">
    <location>
        <begin position="1"/>
        <end position="77"/>
    </location>
</feature>
<accession>G4ZXF2</accession>
<organism evidence="2 3">
    <name type="scientific">Phytophthora sojae (strain P6497)</name>
    <name type="common">Soybean stem and root rot agent</name>
    <name type="synonym">Phytophthora megasperma f. sp. glycines</name>
    <dbReference type="NCBI Taxonomy" id="1094619"/>
    <lineage>
        <taxon>Eukaryota</taxon>
        <taxon>Sar</taxon>
        <taxon>Stramenopiles</taxon>
        <taxon>Oomycota</taxon>
        <taxon>Peronosporomycetes</taxon>
        <taxon>Peronosporales</taxon>
        <taxon>Peronosporaceae</taxon>
        <taxon>Phytophthora</taxon>
    </lineage>
</organism>
<keyword evidence="3" id="KW-1185">Reference proteome</keyword>
<dbReference type="InParanoid" id="G4ZXF2"/>
<evidence type="ECO:0000313" key="3">
    <source>
        <dbReference type="Proteomes" id="UP000002640"/>
    </source>
</evidence>
<name>G4ZXF2_PHYSP</name>
<dbReference type="RefSeq" id="XP_009532901.1">
    <property type="nucleotide sequence ID" value="XM_009534606.1"/>
</dbReference>